<keyword evidence="3" id="KW-1185">Reference proteome</keyword>
<dbReference type="Proteomes" id="UP001431783">
    <property type="component" value="Unassembled WGS sequence"/>
</dbReference>
<evidence type="ECO:0000313" key="3">
    <source>
        <dbReference type="Proteomes" id="UP001431783"/>
    </source>
</evidence>
<dbReference type="EMBL" id="JARQZJ010000039">
    <property type="protein sequence ID" value="KAK9877082.1"/>
    <property type="molecule type" value="Genomic_DNA"/>
</dbReference>
<proteinExistence type="predicted"/>
<evidence type="ECO:0000313" key="2">
    <source>
        <dbReference type="EMBL" id="KAK9877082.1"/>
    </source>
</evidence>
<accession>A0AAW1UA04</accession>
<feature type="region of interest" description="Disordered" evidence="1">
    <location>
        <begin position="62"/>
        <end position="91"/>
    </location>
</feature>
<organism evidence="2 3">
    <name type="scientific">Henosepilachna vigintioctopunctata</name>
    <dbReference type="NCBI Taxonomy" id="420089"/>
    <lineage>
        <taxon>Eukaryota</taxon>
        <taxon>Metazoa</taxon>
        <taxon>Ecdysozoa</taxon>
        <taxon>Arthropoda</taxon>
        <taxon>Hexapoda</taxon>
        <taxon>Insecta</taxon>
        <taxon>Pterygota</taxon>
        <taxon>Neoptera</taxon>
        <taxon>Endopterygota</taxon>
        <taxon>Coleoptera</taxon>
        <taxon>Polyphaga</taxon>
        <taxon>Cucujiformia</taxon>
        <taxon>Coccinelloidea</taxon>
        <taxon>Coccinellidae</taxon>
        <taxon>Epilachninae</taxon>
        <taxon>Epilachnini</taxon>
        <taxon>Henosepilachna</taxon>
    </lineage>
</organism>
<dbReference type="AlphaFoldDB" id="A0AAW1UA04"/>
<evidence type="ECO:0000256" key="1">
    <source>
        <dbReference type="SAM" id="MobiDB-lite"/>
    </source>
</evidence>
<protein>
    <submittedName>
        <fullName evidence="2">Uncharacterized protein</fullName>
    </submittedName>
</protein>
<gene>
    <name evidence="2" type="ORF">WA026_016107</name>
</gene>
<comment type="caution">
    <text evidence="2">The sequence shown here is derived from an EMBL/GenBank/DDBJ whole genome shotgun (WGS) entry which is preliminary data.</text>
</comment>
<name>A0AAW1UA04_9CUCU</name>
<reference evidence="2 3" key="1">
    <citation type="submission" date="2023-03" db="EMBL/GenBank/DDBJ databases">
        <title>Genome insight into feeding habits of ladybird beetles.</title>
        <authorList>
            <person name="Li H.-S."/>
            <person name="Huang Y.-H."/>
            <person name="Pang H."/>
        </authorList>
    </citation>
    <scope>NUCLEOTIDE SEQUENCE [LARGE SCALE GENOMIC DNA]</scope>
    <source>
        <strain evidence="2">SYSU_2023b</strain>
        <tissue evidence="2">Whole body</tissue>
    </source>
</reference>
<sequence>MDNTFHRYRCQKQLLQVQRAIHLIPRRLAGKQRISRTRNRSQLTICCDEKGDESQAAIDISAVPTTPNSDGDNPVKVGDTDNLAGSSTAEPQANDGMLLYYLRLCSELDSLQGLLLKVCLAKTRHLTQKNYSR</sequence>